<name>A0ACB1AJ18_MELEN</name>
<proteinExistence type="predicted"/>
<gene>
    <name evidence="1" type="ORF">MENTE1834_LOCUS37835</name>
</gene>
<organism evidence="1 2">
    <name type="scientific">Meloidogyne enterolobii</name>
    <name type="common">Root-knot nematode worm</name>
    <name type="synonym">Meloidogyne mayaguensis</name>
    <dbReference type="NCBI Taxonomy" id="390850"/>
    <lineage>
        <taxon>Eukaryota</taxon>
        <taxon>Metazoa</taxon>
        <taxon>Ecdysozoa</taxon>
        <taxon>Nematoda</taxon>
        <taxon>Chromadorea</taxon>
        <taxon>Rhabditida</taxon>
        <taxon>Tylenchina</taxon>
        <taxon>Tylenchomorpha</taxon>
        <taxon>Tylenchoidea</taxon>
        <taxon>Meloidogynidae</taxon>
        <taxon>Meloidogyninae</taxon>
        <taxon>Meloidogyne</taxon>
    </lineage>
</organism>
<dbReference type="EMBL" id="CAVMJV010000080">
    <property type="protein sequence ID" value="CAK5090068.1"/>
    <property type="molecule type" value="Genomic_DNA"/>
</dbReference>
<accession>A0ACB1AJ18</accession>
<evidence type="ECO:0000313" key="1">
    <source>
        <dbReference type="EMBL" id="CAK5090068.1"/>
    </source>
</evidence>
<protein>
    <submittedName>
        <fullName evidence="1">Uncharacterized protein</fullName>
    </submittedName>
</protein>
<reference evidence="1" key="1">
    <citation type="submission" date="2023-11" db="EMBL/GenBank/DDBJ databases">
        <authorList>
            <person name="Poullet M."/>
        </authorList>
    </citation>
    <scope>NUCLEOTIDE SEQUENCE</scope>
    <source>
        <strain evidence="1">E1834</strain>
    </source>
</reference>
<comment type="caution">
    <text evidence="1">The sequence shown here is derived from an EMBL/GenBank/DDBJ whole genome shotgun (WGS) entry which is preliminary data.</text>
</comment>
<sequence length="1310" mass="150322">MIASTSEQQQMTTSSFVNNKTLFIKEEREENIKEADGEENNGDKQNSTEQLQQQFNFHFNNIPQTTKREEEEEIVNTEIKTQQNLIFNEENIKKEEKDVEIKNESTEKSVGNVLESSSSTQTTTLLNSDCSLIGKDSQPSSSNNLHQQKPKYKRRLASTKCGNGKLIPSLKNSETTLLDQKQQEDKNNTSSSFDSLFDFLNQPETTCKNTNTRTNTKTSKNSRQTNTQQQQQTKTTSISSQQQFCQQLAELFTSGLQQLLSLGASASSASNIPNPFDSISVEELGKMVLEQMCKEVGDQAYNILGGLTQQFVQQGKDQHQQHFTPQQQPELTQNIISSLNNNFNFIVGGEEQQKQFWQTLQQFSFNNNYTNNDSGIFMDNDGGGDNEVLSEQIKREIKDNNNELINNNEQGLNCSFPQQQNSFIPLFENFFNQNNQQTLPSNFFTDCLQRITTNNTSVGESFPQLVEMFAAFQCWQLLQQQQNNQQTFSSETLPNTVLPSQYTTPVDINNHPISTQTSTKTLSESKHKRNNKDKTNSNKKHQQNINETQQILPQQHTFNSEQTNIEKHNNNDVLFNNNNQTTFNEQQQLITTLISQLFGQQQNIQTNIQQNTEHQNIQQNIQQNNQLASPLSLGFLPLFNCDEQQQEFLKQMFEQQQNINNNNNNICWKENKEENNECQMNIEEKEENREEYKNENGLNMLSVNQQQKHQQKRLKKISKNSSNIQKIPTTCSSLNIPSVTGALTVKSEKSLGALLLQDRDGIERIEELDELAEFSNCFKKQRIKHGFTQGDVGVALGKRYGTDFSQTTISRFEALNLSYKNMCKLRPLLEDWLHETDRLITAGASVQDIMEGVAIQRVTMLSSKPASSSLNSNVVSSSTDGFPQMFEQVVVVNSTTKLLHLLHDDQINLANQKTFFISSLSRRRPFLPPIYSMTTQTKIEFESKLPSLPPLPLPPLSSIHLPFTLPIHPRLPLPLPPPLPLFSIHSPTLPSSSSRLPLFSSIYSLSPKMSILSSPHLNNYSNDFLNRIKQFPYIDDNNLNQNNKQHNNNCLICNKIVKSLPQNHSQKSKRKYFLSQRIRTLFSFVCCFRPLFELKETKNSRRTMIKSNEEEEKGEDEEKGKDEEVERDEETKEDGKEENEDTQKNGNEEIGEEGMEEDGRRRVAGQNEGDEKEAKDEENQIDKNEEQPQSSSHPLETLLHFEDEEEEECIVSECFQINPIAIDDPFFNYWNNQQWNCQERPVQIDLGFADRIKTFWNGDWWNNTKWSSGTDWHELIGNLEFSPVYGHSEAANGLWSLPEVCRNTNFKSER</sequence>
<dbReference type="Proteomes" id="UP001497535">
    <property type="component" value="Unassembled WGS sequence"/>
</dbReference>
<evidence type="ECO:0000313" key="2">
    <source>
        <dbReference type="Proteomes" id="UP001497535"/>
    </source>
</evidence>
<keyword evidence="2" id="KW-1185">Reference proteome</keyword>